<sequence length="303" mass="35252">MSFSNKSFFYKIAGLFVSVRGYNILIIILAQYLASIFIISPDYLSLRDVVFDVNLFIIVCCSALVIASGYIINSFYDSEKDLINKPFKTYLDNKVSQNTKLSVYFILNFLSVILASYVSFRTVIFFSAYIFGIWFYSHKLKKITFLGNIVAALLAIVPFFAVFVYYKNFEKVIFFHAVFLFLLILIREIIKDLENLTGDFAQDYQTLPVRYSEQYTKVVLSILISLALITNILLIQNFDLGYMDYYFYVSLIGFMFFFFLIWKSKYKIQFSLLHNLLKLIIVLGVFSILLIDVDLVLNKLLNL</sequence>
<evidence type="ECO:0000256" key="1">
    <source>
        <dbReference type="ARBA" id="ARBA00004141"/>
    </source>
</evidence>
<dbReference type="PANTHER" id="PTHR42723:SF1">
    <property type="entry name" value="CHLOROPHYLL SYNTHASE, CHLOROPLASTIC"/>
    <property type="match status" value="1"/>
</dbReference>
<dbReference type="GO" id="GO:0016765">
    <property type="term" value="F:transferase activity, transferring alkyl or aryl (other than methyl) groups"/>
    <property type="evidence" value="ECO:0007669"/>
    <property type="project" value="InterPro"/>
</dbReference>
<evidence type="ECO:0000256" key="5">
    <source>
        <dbReference type="ARBA" id="ARBA00023136"/>
    </source>
</evidence>
<feature type="transmembrane region" description="Helical" evidence="6">
    <location>
        <begin position="245"/>
        <end position="264"/>
    </location>
</feature>
<feature type="transmembrane region" description="Helical" evidence="6">
    <location>
        <begin position="218"/>
        <end position="239"/>
    </location>
</feature>
<keyword evidence="2" id="KW-1003">Cell membrane</keyword>
<protein>
    <submittedName>
        <fullName evidence="7">Ubiquinone biosynthesis protein UbiA</fullName>
    </submittedName>
</protein>
<name>A0A4V6XYB5_9FLAO</name>
<evidence type="ECO:0000256" key="2">
    <source>
        <dbReference type="ARBA" id="ARBA00022475"/>
    </source>
</evidence>
<keyword evidence="7" id="KW-0830">Ubiquinone</keyword>
<evidence type="ECO:0000256" key="3">
    <source>
        <dbReference type="ARBA" id="ARBA00022692"/>
    </source>
</evidence>
<dbReference type="EMBL" id="SWMU01000001">
    <property type="protein sequence ID" value="TKS57135.1"/>
    <property type="molecule type" value="Genomic_DNA"/>
</dbReference>
<evidence type="ECO:0000313" key="7">
    <source>
        <dbReference type="EMBL" id="TKS57135.1"/>
    </source>
</evidence>
<comment type="caution">
    <text evidence="7">The sequence shown here is derived from an EMBL/GenBank/DDBJ whole genome shotgun (WGS) entry which is preliminary data.</text>
</comment>
<dbReference type="InterPro" id="IPR000537">
    <property type="entry name" value="UbiA_prenyltransferase"/>
</dbReference>
<dbReference type="Proteomes" id="UP000306552">
    <property type="component" value="Unassembled WGS sequence"/>
</dbReference>
<dbReference type="GO" id="GO:0016020">
    <property type="term" value="C:membrane"/>
    <property type="evidence" value="ECO:0007669"/>
    <property type="project" value="UniProtKB-SubCell"/>
</dbReference>
<keyword evidence="3 6" id="KW-0812">Transmembrane</keyword>
<dbReference type="RefSeq" id="WP_138930838.1">
    <property type="nucleotide sequence ID" value="NZ_SWMU01000001.1"/>
</dbReference>
<dbReference type="InterPro" id="IPR050475">
    <property type="entry name" value="Prenyltransferase_related"/>
</dbReference>
<feature type="transmembrane region" description="Helical" evidence="6">
    <location>
        <begin position="20"/>
        <end position="39"/>
    </location>
</feature>
<feature type="transmembrane region" description="Helical" evidence="6">
    <location>
        <begin position="103"/>
        <end position="136"/>
    </location>
</feature>
<feature type="transmembrane region" description="Helical" evidence="6">
    <location>
        <begin position="276"/>
        <end position="297"/>
    </location>
</feature>
<feature type="transmembrane region" description="Helical" evidence="6">
    <location>
        <begin position="51"/>
        <end position="72"/>
    </location>
</feature>
<feature type="transmembrane region" description="Helical" evidence="6">
    <location>
        <begin position="172"/>
        <end position="190"/>
    </location>
</feature>
<dbReference type="Gene3D" id="1.10.357.140">
    <property type="entry name" value="UbiA prenyltransferase"/>
    <property type="match status" value="1"/>
</dbReference>
<organism evidence="7 8">
    <name type="scientific">Mesohalobacter halotolerans</name>
    <dbReference type="NCBI Taxonomy" id="1883405"/>
    <lineage>
        <taxon>Bacteria</taxon>
        <taxon>Pseudomonadati</taxon>
        <taxon>Bacteroidota</taxon>
        <taxon>Flavobacteriia</taxon>
        <taxon>Flavobacteriales</taxon>
        <taxon>Flavobacteriaceae</taxon>
        <taxon>Mesohalobacter</taxon>
    </lineage>
</organism>
<keyword evidence="5 6" id="KW-0472">Membrane</keyword>
<keyword evidence="4 6" id="KW-1133">Transmembrane helix</keyword>
<dbReference type="CDD" id="cd13961">
    <property type="entry name" value="PT_UbiA_DGGGPS"/>
    <property type="match status" value="1"/>
</dbReference>
<gene>
    <name evidence="7" type="ORF">FCN74_01575</name>
</gene>
<evidence type="ECO:0000313" key="8">
    <source>
        <dbReference type="Proteomes" id="UP000306552"/>
    </source>
</evidence>
<feature type="transmembrane region" description="Helical" evidence="6">
    <location>
        <begin position="143"/>
        <end position="166"/>
    </location>
</feature>
<keyword evidence="8" id="KW-1185">Reference proteome</keyword>
<dbReference type="Pfam" id="PF01040">
    <property type="entry name" value="UbiA"/>
    <property type="match status" value="1"/>
</dbReference>
<evidence type="ECO:0000256" key="6">
    <source>
        <dbReference type="SAM" id="Phobius"/>
    </source>
</evidence>
<dbReference type="PANTHER" id="PTHR42723">
    <property type="entry name" value="CHLOROPHYLL SYNTHASE"/>
    <property type="match status" value="1"/>
</dbReference>
<dbReference type="AlphaFoldDB" id="A0A4V6XYB5"/>
<dbReference type="OrthoDB" id="1142538at2"/>
<evidence type="ECO:0000256" key="4">
    <source>
        <dbReference type="ARBA" id="ARBA00022989"/>
    </source>
</evidence>
<reference evidence="7 8" key="1">
    <citation type="submission" date="2019-04" db="EMBL/GenBank/DDBJ databases">
        <title>Psychroflexus halotolerans sp. nov., isolated from a marine solar saltern.</title>
        <authorList>
            <person name="Feng X."/>
        </authorList>
    </citation>
    <scope>NUCLEOTIDE SEQUENCE [LARGE SCALE GENOMIC DNA]</scope>
    <source>
        <strain evidence="7 8">WDS2C27</strain>
    </source>
</reference>
<dbReference type="InterPro" id="IPR044878">
    <property type="entry name" value="UbiA_sf"/>
</dbReference>
<comment type="subcellular location">
    <subcellularLocation>
        <location evidence="1">Membrane</location>
        <topology evidence="1">Multi-pass membrane protein</topology>
    </subcellularLocation>
</comment>
<accession>A0A4V6XYB5</accession>
<proteinExistence type="predicted"/>